<evidence type="ECO:0000313" key="1">
    <source>
        <dbReference type="EMBL" id="MCJ2378222.1"/>
    </source>
</evidence>
<protein>
    <submittedName>
        <fullName evidence="1">Uncharacterized protein</fullName>
    </submittedName>
</protein>
<dbReference type="AlphaFoldDB" id="A0A9X2AZW6"/>
<organism evidence="1 2">
    <name type="scientific">Vibrio gelatinilyticus</name>
    <dbReference type="NCBI Taxonomy" id="2893468"/>
    <lineage>
        <taxon>Bacteria</taxon>
        <taxon>Pseudomonadati</taxon>
        <taxon>Pseudomonadota</taxon>
        <taxon>Gammaproteobacteria</taxon>
        <taxon>Vibrionales</taxon>
        <taxon>Vibrionaceae</taxon>
        <taxon>Vibrio</taxon>
    </lineage>
</organism>
<dbReference type="Proteomes" id="UP001139488">
    <property type="component" value="Unassembled WGS sequence"/>
</dbReference>
<sequence>MALNKKKTIVIICTILLAVLFAAYLMTGHDQTKPIDLVEPFPAGSFEVHVFLEQHSGG</sequence>
<name>A0A9X2AZW6_9VIBR</name>
<comment type="caution">
    <text evidence="1">The sequence shown here is derived from an EMBL/GenBank/DDBJ whole genome shotgun (WGS) entry which is preliminary data.</text>
</comment>
<dbReference type="EMBL" id="JAJNNZ010000014">
    <property type="protein sequence ID" value="MCJ2378222.1"/>
    <property type="molecule type" value="Genomic_DNA"/>
</dbReference>
<reference evidence="1" key="1">
    <citation type="submission" date="2021-11" db="EMBL/GenBank/DDBJ databases">
        <title>Vibrio ZSDE26 sp. nov. and Vibrio ZSDZ34 sp. nov., isolated from coastal seawater in Qingdao.</title>
        <authorList>
            <person name="Zhang P."/>
        </authorList>
    </citation>
    <scope>NUCLEOTIDE SEQUENCE</scope>
    <source>
        <strain evidence="1">ZSDZ34</strain>
    </source>
</reference>
<dbReference type="RefSeq" id="WP_244358460.1">
    <property type="nucleotide sequence ID" value="NZ_JAJNNZ010000014.1"/>
</dbReference>
<evidence type="ECO:0000313" key="2">
    <source>
        <dbReference type="Proteomes" id="UP001139488"/>
    </source>
</evidence>
<accession>A0A9X2AZW6</accession>
<keyword evidence="2" id="KW-1185">Reference proteome</keyword>
<proteinExistence type="predicted"/>
<gene>
    <name evidence="1" type="ORF">LNL84_15500</name>
</gene>